<evidence type="ECO:0000256" key="9">
    <source>
        <dbReference type="ARBA" id="ARBA00022967"/>
    </source>
</evidence>
<keyword evidence="9" id="KW-1278">Translocase</keyword>
<feature type="domain" description="NADH-quinone oxidoreductase subunit D" evidence="16">
    <location>
        <begin position="283"/>
        <end position="556"/>
    </location>
</feature>
<dbReference type="Gene3D" id="1.10.645.10">
    <property type="entry name" value="Cytochrome-c3 Hydrogenase, chain B"/>
    <property type="match status" value="1"/>
</dbReference>
<dbReference type="GO" id="GO:0048038">
    <property type="term" value="F:quinone binding"/>
    <property type="evidence" value="ECO:0007669"/>
    <property type="project" value="UniProtKB-KW"/>
</dbReference>
<evidence type="ECO:0000256" key="1">
    <source>
        <dbReference type="ARBA" id="ARBA00002378"/>
    </source>
</evidence>
<accession>A0A0S3QRP8</accession>
<dbReference type="InterPro" id="IPR037232">
    <property type="entry name" value="NADH_quin_OxRdtase_su_C/D-like"/>
</dbReference>
<evidence type="ECO:0000256" key="3">
    <source>
        <dbReference type="ARBA" id="ARBA00005769"/>
    </source>
</evidence>
<dbReference type="GO" id="GO:0051287">
    <property type="term" value="F:NAD binding"/>
    <property type="evidence" value="ECO:0007669"/>
    <property type="project" value="InterPro"/>
</dbReference>
<dbReference type="AlphaFoldDB" id="A0A0S3QRP8"/>
<evidence type="ECO:0000313" key="17">
    <source>
        <dbReference type="EMBL" id="BAT71010.1"/>
    </source>
</evidence>
<keyword evidence="5" id="KW-0813">Transport</keyword>
<dbReference type="InterPro" id="IPR026662">
    <property type="entry name" value="NDH-1_subunit_CD"/>
</dbReference>
<gene>
    <name evidence="17" type="ORF">TST_0201</name>
</gene>
<dbReference type="Pfam" id="PF00346">
    <property type="entry name" value="Complex1_49kDa"/>
    <property type="match status" value="1"/>
</dbReference>
<keyword evidence="11" id="KW-0472">Membrane</keyword>
<dbReference type="EMBL" id="AP013035">
    <property type="protein sequence ID" value="BAT71010.1"/>
    <property type="molecule type" value="Genomic_DNA"/>
</dbReference>
<evidence type="ECO:0000256" key="2">
    <source>
        <dbReference type="ARBA" id="ARBA00004417"/>
    </source>
</evidence>
<dbReference type="SUPFAM" id="SSF143243">
    <property type="entry name" value="Nqo5-like"/>
    <property type="match status" value="1"/>
</dbReference>
<organism evidence="17 18">
    <name type="scientific">Thermosulfidibacter takaii (strain DSM 17441 / JCM 13301 / NBRC 103674 / ABI70S6)</name>
    <dbReference type="NCBI Taxonomy" id="1298851"/>
    <lineage>
        <taxon>Bacteria</taxon>
        <taxon>Pseudomonadati</taxon>
        <taxon>Thermosulfidibacterota</taxon>
        <taxon>Thermosulfidibacteria</taxon>
        <taxon>Thermosulfidibacterales</taxon>
        <taxon>Thermosulfidibacteraceae</taxon>
    </lineage>
</organism>
<evidence type="ECO:0000256" key="11">
    <source>
        <dbReference type="ARBA" id="ARBA00023136"/>
    </source>
</evidence>
<dbReference type="InterPro" id="IPR014029">
    <property type="entry name" value="NADH_UbQ_OxRdtase_49kDa_CS"/>
</dbReference>
<keyword evidence="10" id="KW-0520">NAD</keyword>
<evidence type="ECO:0000256" key="5">
    <source>
        <dbReference type="ARBA" id="ARBA00022448"/>
    </source>
</evidence>
<dbReference type="SUPFAM" id="SSF56762">
    <property type="entry name" value="HydB/Nqo4-like"/>
    <property type="match status" value="1"/>
</dbReference>
<dbReference type="InterPro" id="IPR001135">
    <property type="entry name" value="NADH_Q_OxRdtase_suD"/>
</dbReference>
<keyword evidence="7" id="KW-0997">Cell inner membrane</keyword>
<dbReference type="Pfam" id="PF00329">
    <property type="entry name" value="Complex1_30kDa"/>
    <property type="match status" value="1"/>
</dbReference>
<evidence type="ECO:0000256" key="7">
    <source>
        <dbReference type="ARBA" id="ARBA00022519"/>
    </source>
</evidence>
<evidence type="ECO:0000256" key="12">
    <source>
        <dbReference type="ARBA" id="ARBA00023268"/>
    </source>
</evidence>
<dbReference type="OrthoDB" id="9801496at2"/>
<dbReference type="PATRIC" id="fig|1298851.3.peg.206"/>
<dbReference type="NCBIfam" id="TIGR01961">
    <property type="entry name" value="NuoC_fam"/>
    <property type="match status" value="1"/>
</dbReference>
<keyword evidence="12" id="KW-0511">Multifunctional enzyme</keyword>
<proteinExistence type="inferred from homology"/>
<reference evidence="18" key="1">
    <citation type="journal article" date="2018" name="Science">
        <title>A primordial and reversible TCA cycle in a facultatively chemolithoautotrophic thermophile.</title>
        <authorList>
            <person name="Nunoura T."/>
            <person name="Chikaraishi Y."/>
            <person name="Izaki R."/>
            <person name="Suwa T."/>
            <person name="Sato T."/>
            <person name="Harada T."/>
            <person name="Mori K."/>
            <person name="Kato Y."/>
            <person name="Miyazaki M."/>
            <person name="Shimamura S."/>
            <person name="Yanagawa K."/>
            <person name="Shuto A."/>
            <person name="Ohkouchi N."/>
            <person name="Fujita N."/>
            <person name="Takaki Y."/>
            <person name="Atomi H."/>
            <person name="Takai K."/>
        </authorList>
    </citation>
    <scope>NUCLEOTIDE SEQUENCE [LARGE SCALE GENOMIC DNA]</scope>
    <source>
        <strain evidence="18">DSM 17441 / JCM 13301 / NBRC 103674 / ABI70S6</strain>
    </source>
</reference>
<evidence type="ECO:0000256" key="4">
    <source>
        <dbReference type="ARBA" id="ARBA00010019"/>
    </source>
</evidence>
<sequence>MGMVVEDLKARFNEAVLGVNEFRGETTVTLSSDVLREACLFLRDQKGFNFLVDLCGVDYGSGNGQGRFVVVYYLRNLDTKEQLRLKIFTNGTVDSVSDIWPTANWHEREVYDMYGIEFKGHPNLERLYLPEDFEGYPLRKDFPLRGFNPDKDLYEGGVRTKVKPSRPDTMILNMGPQHPSTHGVLRVLLELEGETIVNAWPIVGYLHRGTEKLAEYKTYHQVLPLTDRLDYLAPPSNNLAYILAVEKLLGIEPPPRAKYIRIIMVELARIASHLVWLGTHAMDIGAATVFLYAFREREKIYDLWEMVAGARFHQSYFRIGGVREDVPEEFIPSLKKFMDNFLKALDECDGLLTNNKIWRVRTEGVAVLSKEDAIKYGATGPVLRGSGVNWDLRKAYPYAGYNEFRFEIPVGKNGDTFDRYLVRMEEMRQSLEILKQAVERFPDGPIQTEPGKYNFPPPEEVRGDKANIEALIHQFKLVIEGVRPPKGEVYQAVEAPKGELGFYIVSDGEPRPYRMHIRSPSLINLQALPLMVKGLKVADVVTAIGSIDIVLGEVDK</sequence>
<dbReference type="InterPro" id="IPR029014">
    <property type="entry name" value="NiFe-Hase_large"/>
</dbReference>
<evidence type="ECO:0000256" key="14">
    <source>
        <dbReference type="ARBA" id="ARBA00047712"/>
    </source>
</evidence>
<comment type="catalytic activity">
    <reaction evidence="14">
        <text>a quinone + NADH + 5 H(+)(in) = a quinol + NAD(+) + 4 H(+)(out)</text>
        <dbReference type="Rhea" id="RHEA:57888"/>
        <dbReference type="ChEBI" id="CHEBI:15378"/>
        <dbReference type="ChEBI" id="CHEBI:24646"/>
        <dbReference type="ChEBI" id="CHEBI:57540"/>
        <dbReference type="ChEBI" id="CHEBI:57945"/>
        <dbReference type="ChEBI" id="CHEBI:132124"/>
    </reaction>
</comment>
<protein>
    <submittedName>
        <fullName evidence="17">NADH-quinone oxidoreductase subunit D</fullName>
        <ecNumber evidence="17">1.6.5.3</ecNumber>
    </submittedName>
</protein>
<feature type="domain" description="NADH:ubiquinone oxidoreductase 30kDa subunit" evidence="15">
    <location>
        <begin position="29"/>
        <end position="147"/>
    </location>
</feature>
<dbReference type="NCBIfam" id="NF004739">
    <property type="entry name" value="PRK06075.1"/>
    <property type="match status" value="1"/>
</dbReference>
<evidence type="ECO:0000256" key="6">
    <source>
        <dbReference type="ARBA" id="ARBA00022475"/>
    </source>
</evidence>
<dbReference type="EC" id="1.6.5.3" evidence="17"/>
<dbReference type="GO" id="GO:0005886">
    <property type="term" value="C:plasma membrane"/>
    <property type="evidence" value="ECO:0007669"/>
    <property type="project" value="UniProtKB-SubCell"/>
</dbReference>
<evidence type="ECO:0000256" key="8">
    <source>
        <dbReference type="ARBA" id="ARBA00022719"/>
    </source>
</evidence>
<dbReference type="HAMAP" id="MF_01358">
    <property type="entry name" value="NDH1_NuoD"/>
    <property type="match status" value="1"/>
</dbReference>
<dbReference type="Gene3D" id="3.30.460.80">
    <property type="entry name" value="NADH:ubiquinone oxidoreductase, 30kDa subunit"/>
    <property type="match status" value="1"/>
</dbReference>
<dbReference type="Proteomes" id="UP000063234">
    <property type="component" value="Chromosome"/>
</dbReference>
<comment type="similarity">
    <text evidence="4">In the C-terminal section; belongs to the complex I 49 kDa subunit family.</text>
</comment>
<dbReference type="InterPro" id="IPR022885">
    <property type="entry name" value="NDH1_su_D/H"/>
</dbReference>
<dbReference type="PANTHER" id="PTHR11993">
    <property type="entry name" value="NADH-UBIQUINONE OXIDOREDUCTASE 49 KDA SUBUNIT"/>
    <property type="match status" value="1"/>
</dbReference>
<dbReference type="PROSITE" id="PS00535">
    <property type="entry name" value="COMPLEX1_49K"/>
    <property type="match status" value="1"/>
</dbReference>
<dbReference type="GO" id="GO:0030964">
    <property type="term" value="C:NADH dehydrogenase complex"/>
    <property type="evidence" value="ECO:0007669"/>
    <property type="project" value="InterPro"/>
</dbReference>
<dbReference type="GO" id="GO:0008137">
    <property type="term" value="F:NADH dehydrogenase (ubiquinone) activity"/>
    <property type="evidence" value="ECO:0007669"/>
    <property type="project" value="InterPro"/>
</dbReference>
<dbReference type="NCBIfam" id="TIGR01962">
    <property type="entry name" value="NuoD"/>
    <property type="match status" value="1"/>
</dbReference>
<keyword evidence="6" id="KW-1003">Cell membrane</keyword>
<evidence type="ECO:0000313" key="18">
    <source>
        <dbReference type="Proteomes" id="UP000063234"/>
    </source>
</evidence>
<evidence type="ECO:0000259" key="16">
    <source>
        <dbReference type="Pfam" id="PF00346"/>
    </source>
</evidence>
<keyword evidence="18" id="KW-1185">Reference proteome</keyword>
<evidence type="ECO:0000259" key="15">
    <source>
        <dbReference type="Pfam" id="PF00329"/>
    </source>
</evidence>
<evidence type="ECO:0000256" key="13">
    <source>
        <dbReference type="ARBA" id="ARBA00038617"/>
    </source>
</evidence>
<keyword evidence="17" id="KW-0560">Oxidoreductase</keyword>
<comment type="similarity">
    <text evidence="3">Belongs to the complex I 49 kDa subunit family.</text>
</comment>
<comment type="subunit">
    <text evidence="13">NDH-1 is composed of 13 different subunits. Subunits NuoB, CD, E, F, and G constitute the peripheral sector of the complex.</text>
</comment>
<dbReference type="KEGG" id="ttk:TST_0201"/>
<keyword evidence="8" id="KW-0874">Quinone</keyword>
<comment type="function">
    <text evidence="1">NDH-1 shuttles electrons from NADH, via FMN and iron-sulfur (Fe-S) centers, to quinones in the respiratory chain. The immediate electron acceptor for the enzyme in this species is believed to be ubiquinone. Couples the redox reaction to proton translocation (for every two electrons transferred, four hydrogen ions are translocated across the cytoplasmic membrane), and thus conserves the redox energy in a proton gradient.</text>
</comment>
<evidence type="ECO:0000256" key="10">
    <source>
        <dbReference type="ARBA" id="ARBA00023027"/>
    </source>
</evidence>
<dbReference type="InterPro" id="IPR001268">
    <property type="entry name" value="NADH_UbQ_OxRdtase_30kDa_su"/>
</dbReference>
<comment type="subcellular location">
    <subcellularLocation>
        <location evidence="2">Cell inner membrane</location>
        <topology evidence="2">Peripheral membrane protein</topology>
    </subcellularLocation>
</comment>
<dbReference type="HAMAP" id="MF_01397">
    <property type="entry name" value="NDH1_NuoCD_2"/>
    <property type="match status" value="1"/>
</dbReference>
<dbReference type="GO" id="GO:0050136">
    <property type="term" value="F:NADH dehydrogenase (quinone) (non-electrogenic) activity"/>
    <property type="evidence" value="ECO:0007669"/>
    <property type="project" value="InterPro"/>
</dbReference>
<dbReference type="STRING" id="1298851.TST_0201"/>
<dbReference type="PANTHER" id="PTHR11993:SF10">
    <property type="entry name" value="NADH DEHYDROGENASE [UBIQUINONE] IRON-SULFUR PROTEIN 2, MITOCHONDRIAL"/>
    <property type="match status" value="1"/>
</dbReference>
<dbReference type="HAMAP" id="MF_01357">
    <property type="entry name" value="NDH1_NuoC"/>
    <property type="match status" value="1"/>
</dbReference>
<dbReference type="InterPro" id="IPR010218">
    <property type="entry name" value="NADH_DH_suC"/>
</dbReference>
<name>A0A0S3QRP8_THET7</name>